<organism evidence="7 8">
    <name type="scientific">Obba rivulosa</name>
    <dbReference type="NCBI Taxonomy" id="1052685"/>
    <lineage>
        <taxon>Eukaryota</taxon>
        <taxon>Fungi</taxon>
        <taxon>Dikarya</taxon>
        <taxon>Basidiomycota</taxon>
        <taxon>Agaricomycotina</taxon>
        <taxon>Agaricomycetes</taxon>
        <taxon>Polyporales</taxon>
        <taxon>Gelatoporiaceae</taxon>
        <taxon>Obba</taxon>
    </lineage>
</organism>
<dbReference type="OrthoDB" id="448280at2759"/>
<dbReference type="EMBL" id="KV722383">
    <property type="protein sequence ID" value="OCH91557.1"/>
    <property type="molecule type" value="Genomic_DNA"/>
</dbReference>
<feature type="transmembrane region" description="Helical" evidence="6">
    <location>
        <begin position="27"/>
        <end position="46"/>
    </location>
</feature>
<accession>A0A8E2DLH3</accession>
<proteinExistence type="predicted"/>
<dbReference type="PANTHER" id="PTHR11040:SF44">
    <property type="entry name" value="PROTEIN ZNTC-RELATED"/>
    <property type="match status" value="1"/>
</dbReference>
<keyword evidence="8" id="KW-1185">Reference proteome</keyword>
<feature type="compositionally biased region" description="Basic and acidic residues" evidence="5">
    <location>
        <begin position="221"/>
        <end position="237"/>
    </location>
</feature>
<dbReference type="PANTHER" id="PTHR11040">
    <property type="entry name" value="ZINC/IRON TRANSPORTER"/>
    <property type="match status" value="1"/>
</dbReference>
<feature type="region of interest" description="Disordered" evidence="5">
    <location>
        <begin position="159"/>
        <end position="286"/>
    </location>
</feature>
<feature type="transmembrane region" description="Helical" evidence="6">
    <location>
        <begin position="606"/>
        <end position="623"/>
    </location>
</feature>
<keyword evidence="3 6" id="KW-1133">Transmembrane helix</keyword>
<dbReference type="Pfam" id="PF02535">
    <property type="entry name" value="Zip"/>
    <property type="match status" value="2"/>
</dbReference>
<protein>
    <submittedName>
        <fullName evidence="7">Zinc/iron permease</fullName>
    </submittedName>
</protein>
<sequence length="624" mass="66157">MFGATSRSAALGKVVALSSDAELISRFWLMLVVFLVSLFAVSFPTLSKRIRYLRIPSIVFFIGKHFGTGVILSTAFVHLLQDAFEALRRPEVRERSKVGNWVGLIVLGSLLSIFCVEYISTSYVDRLHSYSSEPPTPSSASPTSSPTIVPVQVAAPQDIPPLADAHPRDDVAPSPKGTSREWQGVTRESAPGLPAPPLDHTDATDPTGHPGGAPLPLAPPERTEDVRNPPSSHDEGAHNAMTERTPLAGPAVTQPTRETQPRPLHLRPSYGTTRASQLVSASAERPAFRRTYPHTLPRGVSAPAIAPALAPAPAAPLDVAEDIFSGGHHRHEERAMHASHHSVGRGWKGWFGLSEEEQKMLREVVGDDAVGDADGGEDGQKGSRRVSVHVHGHGREHAEGHGHRHAHDQGHAHGHGQGGGGGHGHTHIDIEQWNGYDSEAEVEVDESDPAVKVGRRRQIVGILMLQLGIMMHSLVIGLTLAIASGPEFTSLVAAINFHQLFEGLSLGIRIAGLPTSSAHSGIGRISGRMLKPTLAVAFAMTVPVGIAIGLGAFGVGRSQGGAGLQLIQGLMSAISAGMLIYAACVEMLAGDFVMDPHLWRSTISRQILAIVSLFAGVAAMAAIG</sequence>
<evidence type="ECO:0000256" key="6">
    <source>
        <dbReference type="SAM" id="Phobius"/>
    </source>
</evidence>
<feature type="transmembrane region" description="Helical" evidence="6">
    <location>
        <begin position="573"/>
        <end position="594"/>
    </location>
</feature>
<feature type="transmembrane region" description="Helical" evidence="6">
    <location>
        <begin position="488"/>
        <end position="512"/>
    </location>
</feature>
<feature type="transmembrane region" description="Helical" evidence="6">
    <location>
        <begin position="58"/>
        <end position="81"/>
    </location>
</feature>
<dbReference type="InterPro" id="IPR003689">
    <property type="entry name" value="ZIP"/>
</dbReference>
<feature type="compositionally biased region" description="Polar residues" evidence="5">
    <location>
        <begin position="270"/>
        <end position="280"/>
    </location>
</feature>
<evidence type="ECO:0000256" key="2">
    <source>
        <dbReference type="ARBA" id="ARBA00022692"/>
    </source>
</evidence>
<keyword evidence="4 6" id="KW-0472">Membrane</keyword>
<evidence type="ECO:0000256" key="4">
    <source>
        <dbReference type="ARBA" id="ARBA00023136"/>
    </source>
</evidence>
<name>A0A8E2DLH3_9APHY</name>
<dbReference type="GO" id="GO:0005385">
    <property type="term" value="F:zinc ion transmembrane transporter activity"/>
    <property type="evidence" value="ECO:0007669"/>
    <property type="project" value="TreeGrafter"/>
</dbReference>
<dbReference type="AlphaFoldDB" id="A0A8E2DLH3"/>
<feature type="transmembrane region" description="Helical" evidence="6">
    <location>
        <begin position="459"/>
        <end position="482"/>
    </location>
</feature>
<evidence type="ECO:0000256" key="3">
    <source>
        <dbReference type="ARBA" id="ARBA00022989"/>
    </source>
</evidence>
<evidence type="ECO:0000313" key="8">
    <source>
        <dbReference type="Proteomes" id="UP000250043"/>
    </source>
</evidence>
<evidence type="ECO:0000313" key="7">
    <source>
        <dbReference type="EMBL" id="OCH91557.1"/>
    </source>
</evidence>
<evidence type="ECO:0000256" key="5">
    <source>
        <dbReference type="SAM" id="MobiDB-lite"/>
    </source>
</evidence>
<keyword evidence="2 6" id="KW-0812">Transmembrane</keyword>
<evidence type="ECO:0000256" key="1">
    <source>
        <dbReference type="ARBA" id="ARBA00004141"/>
    </source>
</evidence>
<comment type="subcellular location">
    <subcellularLocation>
        <location evidence="1">Membrane</location>
        <topology evidence="1">Multi-pass membrane protein</topology>
    </subcellularLocation>
</comment>
<feature type="transmembrane region" description="Helical" evidence="6">
    <location>
        <begin position="101"/>
        <end position="119"/>
    </location>
</feature>
<reference evidence="7 8" key="1">
    <citation type="submission" date="2016-07" db="EMBL/GenBank/DDBJ databases">
        <title>Draft genome of the white-rot fungus Obba rivulosa 3A-2.</title>
        <authorList>
            <consortium name="DOE Joint Genome Institute"/>
            <person name="Miettinen O."/>
            <person name="Riley R."/>
            <person name="Acob R."/>
            <person name="Barry K."/>
            <person name="Cullen D."/>
            <person name="De Vries R."/>
            <person name="Hainaut M."/>
            <person name="Hatakka A."/>
            <person name="Henrissat B."/>
            <person name="Hilden K."/>
            <person name="Kuo R."/>
            <person name="Labutti K."/>
            <person name="Lipzen A."/>
            <person name="Makela M.R."/>
            <person name="Sandor L."/>
            <person name="Spatafora J.W."/>
            <person name="Grigoriev I.V."/>
            <person name="Hibbett D.S."/>
        </authorList>
    </citation>
    <scope>NUCLEOTIDE SEQUENCE [LARGE SCALE GENOMIC DNA]</scope>
    <source>
        <strain evidence="7 8">3A-2</strain>
    </source>
</reference>
<feature type="transmembrane region" description="Helical" evidence="6">
    <location>
        <begin position="533"/>
        <end position="553"/>
    </location>
</feature>
<feature type="region of interest" description="Disordered" evidence="5">
    <location>
        <begin position="391"/>
        <end position="429"/>
    </location>
</feature>
<gene>
    <name evidence="7" type="ORF">OBBRIDRAFT_792153</name>
</gene>
<feature type="compositionally biased region" description="Basic and acidic residues" evidence="5">
    <location>
        <begin position="393"/>
        <end position="411"/>
    </location>
</feature>
<dbReference type="Proteomes" id="UP000250043">
    <property type="component" value="Unassembled WGS sequence"/>
</dbReference>
<dbReference type="GO" id="GO:0005886">
    <property type="term" value="C:plasma membrane"/>
    <property type="evidence" value="ECO:0007669"/>
    <property type="project" value="TreeGrafter"/>
</dbReference>